<dbReference type="OrthoDB" id="9814826at2"/>
<keyword evidence="4" id="KW-1185">Reference proteome</keyword>
<dbReference type="Proteomes" id="UP000186221">
    <property type="component" value="Unassembled WGS sequence"/>
</dbReference>
<dbReference type="EMBL" id="FTOG01000005">
    <property type="protein sequence ID" value="SIS79290.1"/>
    <property type="molecule type" value="Genomic_DNA"/>
</dbReference>
<dbReference type="RefSeq" id="WP_076484549.1">
    <property type="nucleotide sequence ID" value="NZ_FTOG01000005.1"/>
</dbReference>
<evidence type="ECO:0000313" key="3">
    <source>
        <dbReference type="EMBL" id="SIS79290.1"/>
    </source>
</evidence>
<dbReference type="SUPFAM" id="SSF63380">
    <property type="entry name" value="Riboflavin synthase domain-like"/>
    <property type="match status" value="1"/>
</dbReference>
<dbReference type="Pfam" id="PF04954">
    <property type="entry name" value="SIP"/>
    <property type="match status" value="1"/>
</dbReference>
<dbReference type="PANTHER" id="PTHR30157">
    <property type="entry name" value="FERRIC REDUCTASE, NADPH-DEPENDENT"/>
    <property type="match status" value="1"/>
</dbReference>
<comment type="similarity">
    <text evidence="1">Belongs to the SIP oxidoreductase family.</text>
</comment>
<reference evidence="4" key="1">
    <citation type="submission" date="2017-01" db="EMBL/GenBank/DDBJ databases">
        <authorList>
            <person name="Varghese N."/>
            <person name="Submissions S."/>
        </authorList>
    </citation>
    <scope>NUCLEOTIDE SEQUENCE [LARGE SCALE GENOMIC DNA]</scope>
    <source>
        <strain evidence="4">DSM 19945</strain>
    </source>
</reference>
<dbReference type="Pfam" id="PF08021">
    <property type="entry name" value="FAD_binding_9"/>
    <property type="match status" value="2"/>
</dbReference>
<dbReference type="InterPro" id="IPR039374">
    <property type="entry name" value="SIP_fam"/>
</dbReference>
<dbReference type="CDD" id="cd06193">
    <property type="entry name" value="siderophore_interacting"/>
    <property type="match status" value="1"/>
</dbReference>
<dbReference type="GO" id="GO:0016491">
    <property type="term" value="F:oxidoreductase activity"/>
    <property type="evidence" value="ECO:0007669"/>
    <property type="project" value="InterPro"/>
</dbReference>
<dbReference type="PANTHER" id="PTHR30157:SF0">
    <property type="entry name" value="NADPH-DEPENDENT FERRIC-CHELATE REDUCTASE"/>
    <property type="match status" value="1"/>
</dbReference>
<evidence type="ECO:0000256" key="1">
    <source>
        <dbReference type="ARBA" id="ARBA00035644"/>
    </source>
</evidence>
<feature type="domain" description="FAD-binding FR-type" evidence="2">
    <location>
        <begin position="15"/>
        <end position="119"/>
    </location>
</feature>
<dbReference type="Gene3D" id="3.40.50.80">
    <property type="entry name" value="Nucleotide-binding domain of ferredoxin-NADP reductase (FNR) module"/>
    <property type="match status" value="1"/>
</dbReference>
<dbReference type="InterPro" id="IPR039261">
    <property type="entry name" value="FNR_nucleotide-bd"/>
</dbReference>
<gene>
    <name evidence="3" type="ORF">SAMN05421580_10511</name>
</gene>
<dbReference type="InterPro" id="IPR017938">
    <property type="entry name" value="Riboflavin_synthase-like_b-brl"/>
</dbReference>
<dbReference type="AlphaFoldDB" id="A0A1N7LZM0"/>
<protein>
    <submittedName>
        <fullName evidence="3">NADPH-dependent ferric siderophore reductase, contains FAD-binding and SIP domains</fullName>
    </submittedName>
</protein>
<dbReference type="STRING" id="453582.SAMN05421580_10511"/>
<dbReference type="PROSITE" id="PS51384">
    <property type="entry name" value="FAD_FR"/>
    <property type="match status" value="1"/>
</dbReference>
<evidence type="ECO:0000313" key="4">
    <source>
        <dbReference type="Proteomes" id="UP000186221"/>
    </source>
</evidence>
<evidence type="ECO:0000259" key="2">
    <source>
        <dbReference type="PROSITE" id="PS51384"/>
    </source>
</evidence>
<dbReference type="InterPro" id="IPR013113">
    <property type="entry name" value="SIP_FAD-bd"/>
</dbReference>
<dbReference type="InterPro" id="IPR007037">
    <property type="entry name" value="SIP_rossman_dom"/>
</dbReference>
<organism evidence="3 4">
    <name type="scientific">Rhodobacter aestuarii</name>
    <dbReference type="NCBI Taxonomy" id="453582"/>
    <lineage>
        <taxon>Bacteria</taxon>
        <taxon>Pseudomonadati</taxon>
        <taxon>Pseudomonadota</taxon>
        <taxon>Alphaproteobacteria</taxon>
        <taxon>Rhodobacterales</taxon>
        <taxon>Rhodobacter group</taxon>
        <taxon>Rhodobacter</taxon>
    </lineage>
</organism>
<dbReference type="InterPro" id="IPR017927">
    <property type="entry name" value="FAD-bd_FR_type"/>
</dbReference>
<sequence length="246" mass="26463">MTALTPTITRHRFEVQRRKLTVLAREEVTPQMLRLVLGGPELSGFTSLGADDHIKLFVPDGAGGQAMRDYTPRAYDPAKGELVIDFALHDAGPATAWARAVQVGDEAQIGGPRGAQVIEGPIARWLMIGDETALPAIARRIEEMAPGTPVTSLVAVQSAGEEQRIETRAEHVALWVHRADPTDATGLLAALARISLPEQTFVWLAAEAGVAKALRAALAERGHPAPWMKAAGYWVSGEADRSEKEL</sequence>
<proteinExistence type="inferred from homology"/>
<accession>A0A1N7LZM0</accession>
<name>A0A1N7LZM0_9RHOB</name>
<dbReference type="Gene3D" id="2.40.30.10">
    <property type="entry name" value="Translation factors"/>
    <property type="match status" value="1"/>
</dbReference>